<evidence type="ECO:0000256" key="6">
    <source>
        <dbReference type="ARBA" id="ARBA00022553"/>
    </source>
</evidence>
<evidence type="ECO:0000256" key="3">
    <source>
        <dbReference type="ARBA" id="ARBA00004314"/>
    </source>
</evidence>
<dbReference type="Gene3D" id="1.10.287.130">
    <property type="match status" value="1"/>
</dbReference>
<dbReference type="InterPro" id="IPR005467">
    <property type="entry name" value="His_kinase_dom"/>
</dbReference>
<dbReference type="PANTHER" id="PTHR45453:SF1">
    <property type="entry name" value="PHOSPHATE REGULON SENSOR PROTEIN PHOR"/>
    <property type="match status" value="1"/>
</dbReference>
<dbReference type="CDD" id="cd06225">
    <property type="entry name" value="HAMP"/>
    <property type="match status" value="1"/>
</dbReference>
<evidence type="ECO:0000256" key="11">
    <source>
        <dbReference type="ARBA" id="ARBA00023012"/>
    </source>
</evidence>
<dbReference type="SMART" id="SM00387">
    <property type="entry name" value="HATPase_c"/>
    <property type="match status" value="1"/>
</dbReference>
<dbReference type="SUPFAM" id="SSF47384">
    <property type="entry name" value="Homodimeric domain of signal transducing histidine kinase"/>
    <property type="match status" value="1"/>
</dbReference>
<evidence type="ECO:0000256" key="2">
    <source>
        <dbReference type="ARBA" id="ARBA00004236"/>
    </source>
</evidence>
<dbReference type="CDD" id="cd00082">
    <property type="entry name" value="HisKA"/>
    <property type="match status" value="1"/>
</dbReference>
<dbReference type="GO" id="GO:0016036">
    <property type="term" value="P:cellular response to phosphate starvation"/>
    <property type="evidence" value="ECO:0007669"/>
    <property type="project" value="TreeGrafter"/>
</dbReference>
<dbReference type="Gene3D" id="3.30.565.10">
    <property type="entry name" value="Histidine kinase-like ATPase, C-terminal domain"/>
    <property type="match status" value="1"/>
</dbReference>
<evidence type="ECO:0000259" key="14">
    <source>
        <dbReference type="PROSITE" id="PS50109"/>
    </source>
</evidence>
<keyword evidence="12 13" id="KW-0472">Membrane</keyword>
<dbReference type="EC" id="2.7.13.3" evidence="4"/>
<dbReference type="PROSITE" id="PS50112">
    <property type="entry name" value="PAS"/>
    <property type="match status" value="1"/>
</dbReference>
<dbReference type="CDD" id="cd00130">
    <property type="entry name" value="PAS"/>
    <property type="match status" value="1"/>
</dbReference>
<protein>
    <recommendedName>
        <fullName evidence="4">histidine kinase</fullName>
        <ecNumber evidence="4">2.7.13.3</ecNumber>
    </recommendedName>
</protein>
<dbReference type="SUPFAM" id="SSF55874">
    <property type="entry name" value="ATPase domain of HSP90 chaperone/DNA topoisomerase II/histidine kinase"/>
    <property type="match status" value="1"/>
</dbReference>
<evidence type="ECO:0000313" key="18">
    <source>
        <dbReference type="Proteomes" id="UP000266301"/>
    </source>
</evidence>
<dbReference type="EMBL" id="CP032416">
    <property type="protein sequence ID" value="AYD39996.1"/>
    <property type="molecule type" value="Genomic_DNA"/>
</dbReference>
<comment type="subcellular location">
    <subcellularLocation>
        <location evidence="2">Cell membrane</location>
    </subcellularLocation>
    <subcellularLocation>
        <location evidence="3">Membrane raft</location>
        <topology evidence="3">Multi-pass membrane protein</topology>
    </subcellularLocation>
</comment>
<dbReference type="KEGG" id="cfer:D4Z93_05500"/>
<dbReference type="FunFam" id="3.30.565.10:FF:000023">
    <property type="entry name" value="PAS domain-containing sensor histidine kinase"/>
    <property type="match status" value="1"/>
</dbReference>
<evidence type="ECO:0000256" key="9">
    <source>
        <dbReference type="ARBA" id="ARBA00022777"/>
    </source>
</evidence>
<dbReference type="InterPro" id="IPR004358">
    <property type="entry name" value="Sig_transdc_His_kin-like_C"/>
</dbReference>
<sequence length="567" mass="64512">MKKKLMISMVTTLVFTLIIVTILFVVIENYEYIQNIKQNLKVNNQIIINVIKNNNDEYNSTLFTKSFNNDDIRETLIDKNGKVISDTVAKASSMENHNERYEVIEARKYGTGYSIRNSKTIGTKTLYFATAFDNGYVLRSAMTTQIIKGLESNYLKYYIMIVLLSVVVSIIFALKLSSGIVRPLKDLEVTTDRIATGRLDERVNIVTDDEIGQLGITFNNMAEKLQKTIEDAFDKQNKLEAILKSMDSGVIAVDKNLNIIMINPYAKEIFGIDNDIIGKKLLYNIRDFEFESILKEGSDEYKEIKILSPKERELRIKTADIINTSREKIGVVAVVQDVTDIKKLENMRSQFVANVSHELKTPLTSIKGFAETLRYVDDKLNKEKFLDIIDDEVNRLTRLIDDILTLSHIENDREEKNEKIDVNDIITDVFNLVRNLASKKNIKLEFIRDKRQILYGDKDRFKQMIINLVDNAIKYSNNGAEVSVTTKTVNGNCVIEVKDTGVGIPEEHIGSLFERFYRVDKARSRKQGGTGLGLAIVKHIIISFNGNIKVESKPGKGSKFIISIPLK</sequence>
<evidence type="ECO:0000256" key="1">
    <source>
        <dbReference type="ARBA" id="ARBA00000085"/>
    </source>
</evidence>
<evidence type="ECO:0000256" key="4">
    <source>
        <dbReference type="ARBA" id="ARBA00012438"/>
    </source>
</evidence>
<dbReference type="GO" id="GO:0005524">
    <property type="term" value="F:ATP binding"/>
    <property type="evidence" value="ECO:0007669"/>
    <property type="project" value="UniProtKB-KW"/>
</dbReference>
<dbReference type="GO" id="GO:0000155">
    <property type="term" value="F:phosphorelay sensor kinase activity"/>
    <property type="evidence" value="ECO:0007669"/>
    <property type="project" value="InterPro"/>
</dbReference>
<dbReference type="InterPro" id="IPR035965">
    <property type="entry name" value="PAS-like_dom_sf"/>
</dbReference>
<comment type="catalytic activity">
    <reaction evidence="1">
        <text>ATP + protein L-histidine = ADP + protein N-phospho-L-histidine.</text>
        <dbReference type="EC" id="2.7.13.3"/>
    </reaction>
</comment>
<dbReference type="Pfam" id="PF13188">
    <property type="entry name" value="PAS_8"/>
    <property type="match status" value="1"/>
</dbReference>
<dbReference type="Gene3D" id="6.10.340.10">
    <property type="match status" value="1"/>
</dbReference>
<keyword evidence="5" id="KW-1003">Cell membrane</keyword>
<dbReference type="InterPro" id="IPR050351">
    <property type="entry name" value="BphY/WalK/GraS-like"/>
</dbReference>
<evidence type="ECO:0000256" key="10">
    <source>
        <dbReference type="ARBA" id="ARBA00022840"/>
    </source>
</evidence>
<dbReference type="FunFam" id="1.10.287.130:FF:000001">
    <property type="entry name" value="Two-component sensor histidine kinase"/>
    <property type="match status" value="1"/>
</dbReference>
<dbReference type="SMART" id="SM00091">
    <property type="entry name" value="PAS"/>
    <property type="match status" value="1"/>
</dbReference>
<gene>
    <name evidence="17" type="ORF">D4Z93_05500</name>
</gene>
<keyword evidence="10" id="KW-0067">ATP-binding</keyword>
<evidence type="ECO:0000313" key="17">
    <source>
        <dbReference type="EMBL" id="AYD39996.1"/>
    </source>
</evidence>
<dbReference type="GO" id="GO:0005886">
    <property type="term" value="C:plasma membrane"/>
    <property type="evidence" value="ECO:0007669"/>
    <property type="project" value="UniProtKB-SubCell"/>
</dbReference>
<reference evidence="17 18" key="1">
    <citation type="journal article" date="2019" name="Int. J. Syst. Evol. Microbiol.">
        <title>Clostridium fermenticellae sp. nov., isolated from the mud in a fermentation cellar for the production of the Chinese liquor, baijiu.</title>
        <authorList>
            <person name="Xu P.X."/>
            <person name="Chai L.J."/>
            <person name="Qiu T."/>
            <person name="Zhang X.J."/>
            <person name="Lu Z.M."/>
            <person name="Xiao C."/>
            <person name="Wang S.T."/>
            <person name="Shen C.H."/>
            <person name="Shi J.S."/>
            <person name="Xu Z.H."/>
        </authorList>
    </citation>
    <scope>NUCLEOTIDE SEQUENCE [LARGE SCALE GENOMIC DNA]</scope>
    <source>
        <strain evidence="17 18">JN500901</strain>
    </source>
</reference>
<keyword evidence="9 17" id="KW-0418">Kinase</keyword>
<dbReference type="Pfam" id="PF00672">
    <property type="entry name" value="HAMP"/>
    <property type="match status" value="1"/>
</dbReference>
<evidence type="ECO:0000256" key="7">
    <source>
        <dbReference type="ARBA" id="ARBA00022679"/>
    </source>
</evidence>
<dbReference type="RefSeq" id="WP_119971087.1">
    <property type="nucleotide sequence ID" value="NZ_CP032416.1"/>
</dbReference>
<keyword evidence="8" id="KW-0547">Nucleotide-binding</keyword>
<evidence type="ECO:0000259" key="15">
    <source>
        <dbReference type="PROSITE" id="PS50112"/>
    </source>
</evidence>
<dbReference type="InterPro" id="IPR003594">
    <property type="entry name" value="HATPase_dom"/>
</dbReference>
<dbReference type="InterPro" id="IPR000014">
    <property type="entry name" value="PAS"/>
</dbReference>
<dbReference type="SUPFAM" id="SSF158472">
    <property type="entry name" value="HAMP domain-like"/>
    <property type="match status" value="1"/>
</dbReference>
<dbReference type="InterPro" id="IPR036890">
    <property type="entry name" value="HATPase_C_sf"/>
</dbReference>
<keyword evidence="7" id="KW-0808">Transferase</keyword>
<feature type="transmembrane region" description="Helical" evidence="13">
    <location>
        <begin position="6"/>
        <end position="27"/>
    </location>
</feature>
<evidence type="ECO:0000259" key="16">
    <source>
        <dbReference type="PROSITE" id="PS50885"/>
    </source>
</evidence>
<dbReference type="OrthoDB" id="9813151at2"/>
<keyword evidence="13" id="KW-1133">Transmembrane helix</keyword>
<dbReference type="PROSITE" id="PS50109">
    <property type="entry name" value="HIS_KIN"/>
    <property type="match status" value="1"/>
</dbReference>
<feature type="domain" description="HAMP" evidence="16">
    <location>
        <begin position="178"/>
        <end position="230"/>
    </location>
</feature>
<evidence type="ECO:0000256" key="13">
    <source>
        <dbReference type="SAM" id="Phobius"/>
    </source>
</evidence>
<evidence type="ECO:0000256" key="5">
    <source>
        <dbReference type="ARBA" id="ARBA00022475"/>
    </source>
</evidence>
<dbReference type="PROSITE" id="PS50885">
    <property type="entry name" value="HAMP"/>
    <property type="match status" value="1"/>
</dbReference>
<keyword evidence="11" id="KW-0902">Two-component regulatory system</keyword>
<dbReference type="PRINTS" id="PR00344">
    <property type="entry name" value="BCTRLSENSOR"/>
</dbReference>
<organism evidence="17 18">
    <name type="scientific">Clostridium fermenticellae</name>
    <dbReference type="NCBI Taxonomy" id="2068654"/>
    <lineage>
        <taxon>Bacteria</taxon>
        <taxon>Bacillati</taxon>
        <taxon>Bacillota</taxon>
        <taxon>Clostridia</taxon>
        <taxon>Eubacteriales</taxon>
        <taxon>Clostridiaceae</taxon>
        <taxon>Clostridium</taxon>
    </lineage>
</organism>
<dbReference type="Pfam" id="PF02518">
    <property type="entry name" value="HATPase_c"/>
    <property type="match status" value="1"/>
</dbReference>
<feature type="domain" description="Histidine kinase" evidence="14">
    <location>
        <begin position="354"/>
        <end position="567"/>
    </location>
</feature>
<dbReference type="SMART" id="SM00304">
    <property type="entry name" value="HAMP"/>
    <property type="match status" value="1"/>
</dbReference>
<dbReference type="Proteomes" id="UP000266301">
    <property type="component" value="Chromosome"/>
</dbReference>
<dbReference type="GO" id="GO:0045121">
    <property type="term" value="C:membrane raft"/>
    <property type="evidence" value="ECO:0007669"/>
    <property type="project" value="UniProtKB-SubCell"/>
</dbReference>
<dbReference type="InterPro" id="IPR003660">
    <property type="entry name" value="HAMP_dom"/>
</dbReference>
<dbReference type="SUPFAM" id="SSF55785">
    <property type="entry name" value="PYP-like sensor domain (PAS domain)"/>
    <property type="match status" value="1"/>
</dbReference>
<feature type="domain" description="PAS" evidence="15">
    <location>
        <begin position="235"/>
        <end position="275"/>
    </location>
</feature>
<feature type="transmembrane region" description="Helical" evidence="13">
    <location>
        <begin position="155"/>
        <end position="174"/>
    </location>
</feature>
<evidence type="ECO:0000256" key="12">
    <source>
        <dbReference type="ARBA" id="ARBA00023136"/>
    </source>
</evidence>
<dbReference type="Gene3D" id="3.30.450.20">
    <property type="entry name" value="PAS domain"/>
    <property type="match status" value="1"/>
</dbReference>
<dbReference type="SMART" id="SM00388">
    <property type="entry name" value="HisKA"/>
    <property type="match status" value="1"/>
</dbReference>
<dbReference type="InterPro" id="IPR036097">
    <property type="entry name" value="HisK_dim/P_sf"/>
</dbReference>
<dbReference type="PANTHER" id="PTHR45453">
    <property type="entry name" value="PHOSPHATE REGULON SENSOR PROTEIN PHOR"/>
    <property type="match status" value="1"/>
</dbReference>
<dbReference type="CDD" id="cd00075">
    <property type="entry name" value="HATPase"/>
    <property type="match status" value="1"/>
</dbReference>
<name>A0A386H2U7_9CLOT</name>
<dbReference type="Pfam" id="PF00512">
    <property type="entry name" value="HisKA"/>
    <property type="match status" value="1"/>
</dbReference>
<proteinExistence type="predicted"/>
<keyword evidence="18" id="KW-1185">Reference proteome</keyword>
<keyword evidence="13" id="KW-0812">Transmembrane</keyword>
<dbReference type="AlphaFoldDB" id="A0A386H2U7"/>
<dbReference type="GO" id="GO:0004721">
    <property type="term" value="F:phosphoprotein phosphatase activity"/>
    <property type="evidence" value="ECO:0007669"/>
    <property type="project" value="TreeGrafter"/>
</dbReference>
<dbReference type="NCBIfam" id="TIGR00229">
    <property type="entry name" value="sensory_box"/>
    <property type="match status" value="1"/>
</dbReference>
<keyword evidence="6" id="KW-0597">Phosphoprotein</keyword>
<accession>A0A386H2U7</accession>
<evidence type="ECO:0000256" key="8">
    <source>
        <dbReference type="ARBA" id="ARBA00022741"/>
    </source>
</evidence>
<dbReference type="InterPro" id="IPR003661">
    <property type="entry name" value="HisK_dim/P_dom"/>
</dbReference>